<keyword evidence="1" id="KW-0812">Transmembrane</keyword>
<gene>
    <name evidence="2" type="ORF">EZ313_08845</name>
</gene>
<evidence type="ECO:0000256" key="1">
    <source>
        <dbReference type="SAM" id="Phobius"/>
    </source>
</evidence>
<dbReference type="OrthoDB" id="8911274at2"/>
<keyword evidence="1" id="KW-0472">Membrane</keyword>
<comment type="caution">
    <text evidence="2">The sequence shown here is derived from an EMBL/GenBank/DDBJ whole genome shotgun (WGS) entry which is preliminary data.</text>
</comment>
<organism evidence="2 3">
    <name type="scientific">Ramlibacter henchirensis</name>
    <dbReference type="NCBI Taxonomy" id="204072"/>
    <lineage>
        <taxon>Bacteria</taxon>
        <taxon>Pseudomonadati</taxon>
        <taxon>Pseudomonadota</taxon>
        <taxon>Betaproteobacteria</taxon>
        <taxon>Burkholderiales</taxon>
        <taxon>Comamonadaceae</taxon>
        <taxon>Ramlibacter</taxon>
    </lineage>
</organism>
<dbReference type="RefSeq" id="WP_135262799.1">
    <property type="nucleotide sequence ID" value="NZ_SMLM01000001.1"/>
</dbReference>
<feature type="transmembrane region" description="Helical" evidence="1">
    <location>
        <begin position="6"/>
        <end position="27"/>
    </location>
</feature>
<dbReference type="AlphaFoldDB" id="A0A4Z0C556"/>
<evidence type="ECO:0000313" key="3">
    <source>
        <dbReference type="Proteomes" id="UP000298180"/>
    </source>
</evidence>
<evidence type="ECO:0000313" key="2">
    <source>
        <dbReference type="EMBL" id="TFZ06713.1"/>
    </source>
</evidence>
<protein>
    <submittedName>
        <fullName evidence="2">Uncharacterized protein</fullName>
    </submittedName>
</protein>
<keyword evidence="1" id="KW-1133">Transmembrane helix</keyword>
<sequence length="63" mass="6831">MGIFDLPTYVWPFILAVVAAVTGKVVSGRVRDDPGSFPGWILYAVAIGCVIIGLATWWLSHQV</sequence>
<dbReference type="Proteomes" id="UP000298180">
    <property type="component" value="Unassembled WGS sequence"/>
</dbReference>
<reference evidence="2 3" key="1">
    <citation type="submission" date="2019-03" db="EMBL/GenBank/DDBJ databases">
        <title>Ramlibacter henchirensis DSM 14656, whole genome shotgun sequence.</title>
        <authorList>
            <person name="Zhang X."/>
            <person name="Feng G."/>
            <person name="Zhu H."/>
        </authorList>
    </citation>
    <scope>NUCLEOTIDE SEQUENCE [LARGE SCALE GENOMIC DNA]</scope>
    <source>
        <strain evidence="2 3">DSM 14656</strain>
    </source>
</reference>
<feature type="transmembrane region" description="Helical" evidence="1">
    <location>
        <begin position="39"/>
        <end position="59"/>
    </location>
</feature>
<keyword evidence="3" id="KW-1185">Reference proteome</keyword>
<name>A0A4Z0C556_9BURK</name>
<proteinExistence type="predicted"/>
<accession>A0A4Z0C556</accession>
<dbReference type="EMBL" id="SMLM01000001">
    <property type="protein sequence ID" value="TFZ06713.1"/>
    <property type="molecule type" value="Genomic_DNA"/>
</dbReference>